<dbReference type="Pfam" id="PF00381">
    <property type="entry name" value="PTS-HPr"/>
    <property type="match status" value="1"/>
</dbReference>
<evidence type="ECO:0000313" key="2">
    <source>
        <dbReference type="EMBL" id="VWB34106.1"/>
    </source>
</evidence>
<dbReference type="CDD" id="cd00367">
    <property type="entry name" value="PTS-HPr_like"/>
    <property type="match status" value="1"/>
</dbReference>
<dbReference type="Gene3D" id="3.30.1340.10">
    <property type="entry name" value="HPr-like"/>
    <property type="match status" value="1"/>
</dbReference>
<dbReference type="SUPFAM" id="SSF55594">
    <property type="entry name" value="HPr-like"/>
    <property type="match status" value="1"/>
</dbReference>
<gene>
    <name evidence="2" type="ORF">BLA13014_01356</name>
</gene>
<evidence type="ECO:0000259" key="1">
    <source>
        <dbReference type="PROSITE" id="PS51350"/>
    </source>
</evidence>
<dbReference type="InterPro" id="IPR035895">
    <property type="entry name" value="HPr-like_sf"/>
</dbReference>
<name>A0A6P2ITA1_9BURK</name>
<protein>
    <submittedName>
        <fullName evidence="2">Aldolase</fullName>
    </submittedName>
</protein>
<organism evidence="2 3">
    <name type="scientific">Burkholderia aenigmatica</name>
    <dbReference type="NCBI Taxonomy" id="2015348"/>
    <lineage>
        <taxon>Bacteria</taxon>
        <taxon>Pseudomonadati</taxon>
        <taxon>Pseudomonadota</taxon>
        <taxon>Betaproteobacteria</taxon>
        <taxon>Burkholderiales</taxon>
        <taxon>Burkholderiaceae</taxon>
        <taxon>Burkholderia</taxon>
        <taxon>Burkholderia cepacia complex</taxon>
    </lineage>
</organism>
<feature type="domain" description="HPr" evidence="1">
    <location>
        <begin position="1"/>
        <end position="82"/>
    </location>
</feature>
<proteinExistence type="predicted"/>
<reference evidence="2 3" key="1">
    <citation type="submission" date="2019-09" db="EMBL/GenBank/DDBJ databases">
        <authorList>
            <person name="Depoorter E."/>
        </authorList>
    </citation>
    <scope>NUCLEOTIDE SEQUENCE [LARGE SCALE GENOMIC DNA]</scope>
    <source>
        <strain evidence="2">LMG 13014</strain>
    </source>
</reference>
<dbReference type="EMBL" id="CABVQC010000006">
    <property type="protein sequence ID" value="VWB34106.1"/>
    <property type="molecule type" value="Genomic_DNA"/>
</dbReference>
<dbReference type="PROSITE" id="PS51350">
    <property type="entry name" value="PTS_HPR_DOM"/>
    <property type="match status" value="1"/>
</dbReference>
<dbReference type="AlphaFoldDB" id="A0A6P2ITA1"/>
<sequence length="82" mass="8345">MAAVVCFRIGKGASPAQDALVDMARRFASDILPVANGRRGNAKDGMAVASLQVRGGASAQVLAAGPDEEAALQALRPLLQKG</sequence>
<evidence type="ECO:0000313" key="3">
    <source>
        <dbReference type="Proteomes" id="UP000494261"/>
    </source>
</evidence>
<accession>A0A6P2ITA1</accession>
<dbReference type="InterPro" id="IPR000032">
    <property type="entry name" value="HPr-like"/>
</dbReference>
<dbReference type="Proteomes" id="UP000494261">
    <property type="component" value="Unassembled WGS sequence"/>
</dbReference>